<evidence type="ECO:0000313" key="4">
    <source>
        <dbReference type="Proteomes" id="UP001526426"/>
    </source>
</evidence>
<protein>
    <submittedName>
        <fullName evidence="3">Uncharacterized protein</fullName>
    </submittedName>
</protein>
<feature type="transmembrane region" description="Helical" evidence="2">
    <location>
        <begin position="62"/>
        <end position="84"/>
    </location>
</feature>
<dbReference type="SUPFAM" id="SSF161270">
    <property type="entry name" value="PspA lactotransferrin-binding region"/>
    <property type="match status" value="1"/>
</dbReference>
<keyword evidence="2" id="KW-0812">Transmembrane</keyword>
<name>A0ABT3L7Z2_9CYAN</name>
<dbReference type="RefSeq" id="WP_265265493.1">
    <property type="nucleotide sequence ID" value="NZ_JAIHOM010000081.1"/>
</dbReference>
<evidence type="ECO:0000256" key="2">
    <source>
        <dbReference type="SAM" id="Phobius"/>
    </source>
</evidence>
<keyword evidence="2" id="KW-1133">Transmembrane helix</keyword>
<dbReference type="Proteomes" id="UP001526426">
    <property type="component" value="Unassembled WGS sequence"/>
</dbReference>
<evidence type="ECO:0000313" key="3">
    <source>
        <dbReference type="EMBL" id="MCW6037633.1"/>
    </source>
</evidence>
<feature type="coiled-coil region" evidence="1">
    <location>
        <begin position="11"/>
        <end position="52"/>
    </location>
</feature>
<organism evidence="3 4">
    <name type="scientific">Spirulina subsalsa FACHB-351</name>
    <dbReference type="NCBI Taxonomy" id="234711"/>
    <lineage>
        <taxon>Bacteria</taxon>
        <taxon>Bacillati</taxon>
        <taxon>Cyanobacteriota</taxon>
        <taxon>Cyanophyceae</taxon>
        <taxon>Spirulinales</taxon>
        <taxon>Spirulinaceae</taxon>
        <taxon>Spirulina</taxon>
    </lineage>
</organism>
<sequence length="85" mass="9291">MTVKSDKEPTLTDVLDRLNELSGEVAELSGEVAELSGEVAELSGEVKRFDERFSNYQQATQWVVQLAFGLIASATVIVVVTSIFK</sequence>
<keyword evidence="4" id="KW-1185">Reference proteome</keyword>
<dbReference type="EMBL" id="JAIHOM010000081">
    <property type="protein sequence ID" value="MCW6037633.1"/>
    <property type="molecule type" value="Genomic_DNA"/>
</dbReference>
<dbReference type="Gene3D" id="1.20.5.190">
    <property type="match status" value="1"/>
</dbReference>
<keyword evidence="1" id="KW-0175">Coiled coil</keyword>
<keyword evidence="2" id="KW-0472">Membrane</keyword>
<comment type="caution">
    <text evidence="3">The sequence shown here is derived from an EMBL/GenBank/DDBJ whole genome shotgun (WGS) entry which is preliminary data.</text>
</comment>
<proteinExistence type="predicted"/>
<accession>A0ABT3L7Z2</accession>
<evidence type="ECO:0000256" key="1">
    <source>
        <dbReference type="SAM" id="Coils"/>
    </source>
</evidence>
<gene>
    <name evidence="3" type="ORF">K4A83_15320</name>
</gene>
<reference evidence="3 4" key="1">
    <citation type="submission" date="2021-08" db="EMBL/GenBank/DDBJ databases">
        <title>Draft genome sequence of Spirulina subsalsa with high tolerance to salinity and hype-accumulation of phycocyanin.</title>
        <authorList>
            <person name="Pei H."/>
            <person name="Jiang L."/>
        </authorList>
    </citation>
    <scope>NUCLEOTIDE SEQUENCE [LARGE SCALE GENOMIC DNA]</scope>
    <source>
        <strain evidence="3 4">FACHB-351</strain>
    </source>
</reference>